<accession>A0A179EVW6</accession>
<evidence type="ECO:0000313" key="1">
    <source>
        <dbReference type="EMBL" id="OAQ57354.1"/>
    </source>
</evidence>
<protein>
    <submittedName>
        <fullName evidence="1">Uncharacterized protein</fullName>
    </submittedName>
</protein>
<dbReference type="AlphaFoldDB" id="A0A179EVW6"/>
<gene>
    <name evidence="1" type="ORF">VFPFJ_11758</name>
</gene>
<name>A0A179EVW6_PURLI</name>
<reference evidence="1 2" key="1">
    <citation type="submission" date="2016-02" db="EMBL/GenBank/DDBJ databases">
        <title>Biosynthesis of antibiotic leucinostatins and their inhibition on Phytophthora in bio-control Purpureocillium lilacinum.</title>
        <authorList>
            <person name="Wang G."/>
            <person name="Liu Z."/>
            <person name="Lin R."/>
            <person name="Li E."/>
            <person name="Mao Z."/>
            <person name="Ling J."/>
            <person name="Yin W."/>
            <person name="Xie B."/>
        </authorList>
    </citation>
    <scope>NUCLEOTIDE SEQUENCE [LARGE SCALE GENOMIC DNA]</scope>
    <source>
        <strain evidence="1">PLFJ-1</strain>
    </source>
</reference>
<sequence length="250" mass="27979">MSGTETPPRALGDPHQENVKFVMGSDTEMVSMPVHWKMLCEHPDILRRELGLSSESLQVGDDMTRSFDTLDCEASLVLAPVLRRLDSAVSAISNDVVRQPGRMPRASAASVVLERDSLERRVDTYRRWSRLFRQLGGDGWSETDFGRCWDTALADLSESMWLSGVTTPRSCLASLGMQCLCCSAFTPAQVQALRCVYPHLTLLMITVMVRPGDAVERAVLRLERLWKRVRHYLKTGEDDPSLAEPPANVM</sequence>
<comment type="caution">
    <text evidence="1">The sequence shown here is derived from an EMBL/GenBank/DDBJ whole genome shotgun (WGS) entry which is preliminary data.</text>
</comment>
<dbReference type="EMBL" id="LSBI01000123">
    <property type="protein sequence ID" value="OAQ57354.1"/>
    <property type="molecule type" value="Genomic_DNA"/>
</dbReference>
<proteinExistence type="predicted"/>
<organism evidence="1 2">
    <name type="scientific">Purpureocillium lilacinum</name>
    <name type="common">Paecilomyces lilacinus</name>
    <dbReference type="NCBI Taxonomy" id="33203"/>
    <lineage>
        <taxon>Eukaryota</taxon>
        <taxon>Fungi</taxon>
        <taxon>Dikarya</taxon>
        <taxon>Ascomycota</taxon>
        <taxon>Pezizomycotina</taxon>
        <taxon>Sordariomycetes</taxon>
        <taxon>Hypocreomycetidae</taxon>
        <taxon>Hypocreales</taxon>
        <taxon>Ophiocordycipitaceae</taxon>
        <taxon>Purpureocillium</taxon>
    </lineage>
</organism>
<dbReference type="Proteomes" id="UP000078340">
    <property type="component" value="Unassembled WGS sequence"/>
</dbReference>
<evidence type="ECO:0000313" key="2">
    <source>
        <dbReference type="Proteomes" id="UP000078340"/>
    </source>
</evidence>